<dbReference type="EMBL" id="JARKIF010000011">
    <property type="protein sequence ID" value="KAJ7627138.1"/>
    <property type="molecule type" value="Genomic_DNA"/>
</dbReference>
<proteinExistence type="predicted"/>
<evidence type="ECO:0000313" key="2">
    <source>
        <dbReference type="Proteomes" id="UP001221142"/>
    </source>
</evidence>
<protein>
    <submittedName>
        <fullName evidence="1">Uncharacterized protein</fullName>
    </submittedName>
</protein>
<reference evidence="1" key="1">
    <citation type="submission" date="2023-03" db="EMBL/GenBank/DDBJ databases">
        <title>Massive genome expansion in bonnet fungi (Mycena s.s.) driven by repeated elements and novel gene families across ecological guilds.</title>
        <authorList>
            <consortium name="Lawrence Berkeley National Laboratory"/>
            <person name="Harder C.B."/>
            <person name="Miyauchi S."/>
            <person name="Viragh M."/>
            <person name="Kuo A."/>
            <person name="Thoen E."/>
            <person name="Andreopoulos B."/>
            <person name="Lu D."/>
            <person name="Skrede I."/>
            <person name="Drula E."/>
            <person name="Henrissat B."/>
            <person name="Morin E."/>
            <person name="Kohler A."/>
            <person name="Barry K."/>
            <person name="LaButti K."/>
            <person name="Morin E."/>
            <person name="Salamov A."/>
            <person name="Lipzen A."/>
            <person name="Mereny Z."/>
            <person name="Hegedus B."/>
            <person name="Baldrian P."/>
            <person name="Stursova M."/>
            <person name="Weitz H."/>
            <person name="Taylor A."/>
            <person name="Grigoriev I.V."/>
            <person name="Nagy L.G."/>
            <person name="Martin F."/>
            <person name="Kauserud H."/>
        </authorList>
    </citation>
    <scope>NUCLEOTIDE SEQUENCE</scope>
    <source>
        <strain evidence="1">9284</strain>
    </source>
</reference>
<gene>
    <name evidence="1" type="ORF">FB45DRAFT_1082302</name>
</gene>
<comment type="caution">
    <text evidence="1">The sequence shown here is derived from an EMBL/GenBank/DDBJ whole genome shotgun (WGS) entry which is preliminary data.</text>
</comment>
<dbReference type="Proteomes" id="UP001221142">
    <property type="component" value="Unassembled WGS sequence"/>
</dbReference>
<dbReference type="AlphaFoldDB" id="A0AAD7BPR8"/>
<evidence type="ECO:0000313" key="1">
    <source>
        <dbReference type="EMBL" id="KAJ7627138.1"/>
    </source>
</evidence>
<keyword evidence="2" id="KW-1185">Reference proteome</keyword>
<name>A0AAD7BPR8_9AGAR</name>
<sequence>MAPSIPDEIISEIVTPVLHIPDVRFSYTITTNSPFAISGESTSAILLVCKAWLRVSTPLLYNVVVLRSGAQARALASTLKKNPDLGLFIKKLRVEGGFGVCMHDLLRLTPNITDIVVSLQLHSSDSSSGLVLGLPLINPKRLIVWDEDDDRKMLNNKHVKQLVEALKGLKWTNLTTVVFPYSYLVPARVDLMNTMSRMPSVTTASFPLDYGVPREIVALAEAASLQTLEIRAVASVRRQEKILADPEVPKWKKKLRFVDPRLIIVEKPPTPVPPPAPPVRDLSFIPLAASSQEAVDLVWNRILYFAMLPDPKNDLTDLDAMLEMRRQKKYKGADAIRLEYLLVSKLSTFRVGLKYLYRWPSVGFSKMELFRQKLAAQPSLGLHIRGLILHSLCSPEPSDPIQIPIFAHTPNLTRLGIHAPIELDWGMFCALADSAGAALIELVVEVVPQKTAPDAPPDLTVFSKFTALRTLSWDHTYHALSLAVLNDNASGGFPALESVHFQKRNAFLLMASMELPCIRYIESFYYDVSEIEPFLRRHGSKIYELGVARHRLAKILVMCPNLRSIYVRFLRWRHSLEQAVQRAIFDEAVQDLKYPARHQALVKMVFDKDIEGAKKDAEEDWNQIFNAFEPGHFPALRELQVTRCEWPPINEHAIAQSAWVKRSERLREFGIKLTNEAGVHWRPRLKG</sequence>
<accession>A0AAD7BPR8</accession>
<organism evidence="1 2">
    <name type="scientific">Roridomyces roridus</name>
    <dbReference type="NCBI Taxonomy" id="1738132"/>
    <lineage>
        <taxon>Eukaryota</taxon>
        <taxon>Fungi</taxon>
        <taxon>Dikarya</taxon>
        <taxon>Basidiomycota</taxon>
        <taxon>Agaricomycotina</taxon>
        <taxon>Agaricomycetes</taxon>
        <taxon>Agaricomycetidae</taxon>
        <taxon>Agaricales</taxon>
        <taxon>Marasmiineae</taxon>
        <taxon>Mycenaceae</taxon>
        <taxon>Roridomyces</taxon>
    </lineage>
</organism>